<accession>A0A5J4ZHD4</accession>
<dbReference type="EMBL" id="CM018051">
    <property type="protein sequence ID" value="KAA8516948.1"/>
    <property type="molecule type" value="Genomic_DNA"/>
</dbReference>
<gene>
    <name evidence="1" type="ORF">F0562_017234</name>
</gene>
<evidence type="ECO:0000313" key="1">
    <source>
        <dbReference type="EMBL" id="KAA8516948.1"/>
    </source>
</evidence>
<keyword evidence="2" id="KW-1185">Reference proteome</keyword>
<dbReference type="Proteomes" id="UP000325577">
    <property type="component" value="Linkage Group LG8"/>
</dbReference>
<protein>
    <submittedName>
        <fullName evidence="1">Uncharacterized protein</fullName>
    </submittedName>
</protein>
<dbReference type="AlphaFoldDB" id="A0A5J4ZHD4"/>
<name>A0A5J4ZHD4_9ASTE</name>
<reference evidence="1 2" key="1">
    <citation type="submission" date="2019-09" db="EMBL/GenBank/DDBJ databases">
        <title>A chromosome-level genome assembly of the Chinese tupelo Nyssa sinensis.</title>
        <authorList>
            <person name="Yang X."/>
            <person name="Kang M."/>
            <person name="Yang Y."/>
            <person name="Xiong H."/>
            <person name="Wang M."/>
            <person name="Zhang Z."/>
            <person name="Wang Z."/>
            <person name="Wu H."/>
            <person name="Ma T."/>
            <person name="Liu J."/>
            <person name="Xi Z."/>
        </authorList>
    </citation>
    <scope>NUCLEOTIDE SEQUENCE [LARGE SCALE GENOMIC DNA]</scope>
    <source>
        <strain evidence="1">J267</strain>
        <tissue evidence="1">Leaf</tissue>
    </source>
</reference>
<proteinExistence type="predicted"/>
<sequence length="72" mass="8283">MKPTNRFRGVRITIPHLLNLGFIFPFGDSLCLPSQLYSPKTSHVSNKRIIILGYCHPIDLVLFRSCSFKDFD</sequence>
<organism evidence="1 2">
    <name type="scientific">Nyssa sinensis</name>
    <dbReference type="NCBI Taxonomy" id="561372"/>
    <lineage>
        <taxon>Eukaryota</taxon>
        <taxon>Viridiplantae</taxon>
        <taxon>Streptophyta</taxon>
        <taxon>Embryophyta</taxon>
        <taxon>Tracheophyta</taxon>
        <taxon>Spermatophyta</taxon>
        <taxon>Magnoliopsida</taxon>
        <taxon>eudicotyledons</taxon>
        <taxon>Gunneridae</taxon>
        <taxon>Pentapetalae</taxon>
        <taxon>asterids</taxon>
        <taxon>Cornales</taxon>
        <taxon>Nyssaceae</taxon>
        <taxon>Nyssa</taxon>
    </lineage>
</organism>
<evidence type="ECO:0000313" key="2">
    <source>
        <dbReference type="Proteomes" id="UP000325577"/>
    </source>
</evidence>